<comment type="caution">
    <text evidence="3">The sequence shown here is derived from an EMBL/GenBank/DDBJ whole genome shotgun (WGS) entry which is preliminary data.</text>
</comment>
<reference evidence="3 4" key="1">
    <citation type="submission" date="2018-04" db="EMBL/GenBank/DDBJ databases">
        <title>Genomic Encyclopedia of Type Strains, Phase IV (KMG-IV): sequencing the most valuable type-strain genomes for metagenomic binning, comparative biology and taxonomic classification.</title>
        <authorList>
            <person name="Goeker M."/>
        </authorList>
    </citation>
    <scope>NUCLEOTIDE SEQUENCE [LARGE SCALE GENOMIC DNA]</scope>
    <source>
        <strain evidence="3 4">DSM 14823</strain>
    </source>
</reference>
<dbReference type="InterPro" id="IPR011009">
    <property type="entry name" value="Kinase-like_dom_sf"/>
</dbReference>
<dbReference type="AlphaFoldDB" id="A0A2U1ACM7"/>
<dbReference type="Proteomes" id="UP000576225">
    <property type="component" value="Unassembled WGS sequence"/>
</dbReference>
<gene>
    <name evidence="3" type="ORF">C8D82_15313</name>
    <name evidence="2" type="ORF">HF882_18460</name>
</gene>
<dbReference type="Pfam" id="PF01636">
    <property type="entry name" value="APH"/>
    <property type="match status" value="1"/>
</dbReference>
<dbReference type="SUPFAM" id="SSF56112">
    <property type="entry name" value="Protein kinase-like (PK-like)"/>
    <property type="match status" value="1"/>
</dbReference>
<keyword evidence="3" id="KW-0808">Transferase</keyword>
<evidence type="ECO:0000259" key="1">
    <source>
        <dbReference type="Pfam" id="PF01636"/>
    </source>
</evidence>
<feature type="domain" description="Aminoglycoside phosphotransferase" evidence="1">
    <location>
        <begin position="42"/>
        <end position="253"/>
    </location>
</feature>
<protein>
    <submittedName>
        <fullName evidence="2 3">Phosphotransferase</fullName>
    </submittedName>
</protein>
<dbReference type="Gene3D" id="3.90.1200.10">
    <property type="match status" value="1"/>
</dbReference>
<name>A0A2U1ACM7_9BACT</name>
<accession>A0A2U1ACM7</accession>
<keyword evidence="4" id="KW-1185">Reference proteome</keyword>
<dbReference type="OrthoDB" id="179763at2"/>
<dbReference type="Proteomes" id="UP000245959">
    <property type="component" value="Unassembled WGS sequence"/>
</dbReference>
<evidence type="ECO:0000313" key="3">
    <source>
        <dbReference type="EMBL" id="PVY33301.1"/>
    </source>
</evidence>
<sequence>MRKYLGHLPERDPLYQYLKYEIQPQLGGFREHPEYRVFQLNGSNAVYLYEERHDNRKVIGKFFLSEHEHDRGIAARRLEREYDNLAMMRSFGFTGWPHYIARPLGRNSWLNELLVVEYCEGELLSSIISRAIGTRDDGLLFAKLTALAYFLVTFHNRTATGYRVDFNETCSYTESLIRRLIDTGTITPERMSELYWLRDRWREQPKMWEDCQVFAHGDATPENFLFGDGLSVISFDLERVRRADRVYDAGRIAGELMHFFLLETGNKYAAEPFIGHFLWEYSCHFPDRKRAFDSITRRVPFYMGITLLRIARNDWLCMEHRRKLVHEAVQCLRRWTV</sequence>
<dbReference type="EMBL" id="JABAEW010000050">
    <property type="protein sequence ID" value="NMD88575.1"/>
    <property type="molecule type" value="Genomic_DNA"/>
</dbReference>
<proteinExistence type="predicted"/>
<dbReference type="GO" id="GO:0016740">
    <property type="term" value="F:transferase activity"/>
    <property type="evidence" value="ECO:0007669"/>
    <property type="project" value="UniProtKB-KW"/>
</dbReference>
<dbReference type="EMBL" id="QEKH01000053">
    <property type="protein sequence ID" value="PVY33301.1"/>
    <property type="molecule type" value="Genomic_DNA"/>
</dbReference>
<organism evidence="3 4">
    <name type="scientific">Victivallis vadensis</name>
    <dbReference type="NCBI Taxonomy" id="172901"/>
    <lineage>
        <taxon>Bacteria</taxon>
        <taxon>Pseudomonadati</taxon>
        <taxon>Lentisphaerota</taxon>
        <taxon>Lentisphaeria</taxon>
        <taxon>Victivallales</taxon>
        <taxon>Victivallaceae</taxon>
        <taxon>Victivallis</taxon>
    </lineage>
</organism>
<dbReference type="RefSeq" id="WP_116885977.1">
    <property type="nucleotide sequence ID" value="NZ_CABMMC010000057.1"/>
</dbReference>
<evidence type="ECO:0000313" key="2">
    <source>
        <dbReference type="EMBL" id="NMD88575.1"/>
    </source>
</evidence>
<evidence type="ECO:0000313" key="4">
    <source>
        <dbReference type="Proteomes" id="UP000245959"/>
    </source>
</evidence>
<dbReference type="GeneID" id="78297239"/>
<dbReference type="InterPro" id="IPR002575">
    <property type="entry name" value="Aminoglycoside_PTrfase"/>
</dbReference>
<evidence type="ECO:0000313" key="5">
    <source>
        <dbReference type="Proteomes" id="UP000576225"/>
    </source>
</evidence>
<reference evidence="2 5" key="2">
    <citation type="submission" date="2020-04" db="EMBL/GenBank/DDBJ databases">
        <authorList>
            <person name="Hitch T.C.A."/>
            <person name="Wylensek D."/>
            <person name="Clavel T."/>
        </authorList>
    </citation>
    <scope>NUCLEOTIDE SEQUENCE [LARGE SCALE GENOMIC DNA]</scope>
    <source>
        <strain evidence="2 5">COR2-253-APC-1A</strain>
    </source>
</reference>